<dbReference type="PANTHER" id="PTHR43498:SF1">
    <property type="entry name" value="COB--COM HETERODISULFIDE REDUCTASE IRON-SULFUR SUBUNIT A"/>
    <property type="match status" value="1"/>
</dbReference>
<comment type="cofactor">
    <cofactor evidence="1">
        <name>FAD</name>
        <dbReference type="ChEBI" id="CHEBI:57692"/>
    </cofactor>
</comment>
<feature type="domain" description="4Fe-4S ferredoxin-type" evidence="9">
    <location>
        <begin position="946"/>
        <end position="975"/>
    </location>
</feature>
<dbReference type="AlphaFoldDB" id="D6Z1H6"/>
<dbReference type="PANTHER" id="PTHR43498">
    <property type="entry name" value="FERREDOXIN:COB-COM HETERODISULFIDE REDUCTASE SUBUNIT A"/>
    <property type="match status" value="1"/>
</dbReference>
<dbReference type="Pfam" id="PF07992">
    <property type="entry name" value="Pyr_redox_2"/>
    <property type="match status" value="1"/>
</dbReference>
<dbReference type="InterPro" id="IPR017896">
    <property type="entry name" value="4Fe4S_Fe-S-bd"/>
</dbReference>
<keyword evidence="6" id="KW-0560">Oxidoreductase</keyword>
<dbReference type="InParanoid" id="D6Z1H6"/>
<dbReference type="Gene3D" id="3.50.50.60">
    <property type="entry name" value="FAD/NAD(P)-binding domain"/>
    <property type="match status" value="1"/>
</dbReference>
<keyword evidence="4" id="KW-0479">Metal-binding</keyword>
<accession>D6Z1H6</accession>
<dbReference type="eggNOG" id="COG1148">
    <property type="taxonomic scope" value="Bacteria"/>
</dbReference>
<reference evidence="11" key="1">
    <citation type="submission" date="2010-02" db="EMBL/GenBank/DDBJ databases">
        <title>Complete sequence of Desulfurivibrio alkaliphilus AHT2.</title>
        <authorList>
            <consortium name="US DOE Joint Genome Institute"/>
            <person name="Pitluck S."/>
            <person name="Chertkov O."/>
            <person name="Detter J.C."/>
            <person name="Han C."/>
            <person name="Tapia R."/>
            <person name="Larimer F."/>
            <person name="Land M."/>
            <person name="Hauser L."/>
            <person name="Kyrpides N."/>
            <person name="Mikhailova N."/>
            <person name="Sorokin D.Y."/>
            <person name="Muyzer G."/>
            <person name="Woyke T."/>
        </authorList>
    </citation>
    <scope>NUCLEOTIDE SEQUENCE [LARGE SCALE GENOMIC DNA]</scope>
    <source>
        <strain evidence="11">DSM 19089 / UNIQEM U267 / AHT2</strain>
    </source>
</reference>
<dbReference type="Gene3D" id="3.30.70.3270">
    <property type="match status" value="1"/>
</dbReference>
<evidence type="ECO:0000313" key="11">
    <source>
        <dbReference type="Proteomes" id="UP000001508"/>
    </source>
</evidence>
<dbReference type="EMBL" id="CP001940">
    <property type="protein sequence ID" value="ADH87310.1"/>
    <property type="molecule type" value="Genomic_DNA"/>
</dbReference>
<organism evidence="10 11">
    <name type="scientific">Desulfurivibrio alkaliphilus (strain DSM 19089 / UNIQEM U267 / AHT2)</name>
    <dbReference type="NCBI Taxonomy" id="589865"/>
    <lineage>
        <taxon>Bacteria</taxon>
        <taxon>Pseudomonadati</taxon>
        <taxon>Thermodesulfobacteriota</taxon>
        <taxon>Desulfobulbia</taxon>
        <taxon>Desulfobulbales</taxon>
        <taxon>Desulfobulbaceae</taxon>
        <taxon>Desulfurivibrio</taxon>
    </lineage>
</organism>
<sequence>MNAPLAGKNKDSVAPAKPVGAVLVVGGGVAGVQTALDLTPLGYKVYLLEKSSAIGGVMARLDKTFPTNDCSLCILAPKLVEAGRDPNIEIITKAELIGLDGDAGAFTARIRRRPRYIDEEKCTGCGQCAQYCLKLLGDDYNENLSRTSAIRIEYPQAVPTTYHIDDSVCLRLKHNTCGLCTAVCQARAIDFSQQEEILELAVGSVVLAPGFGRVDEEVMRRYGWGQFDDVLTAFEHERLMCASGPTGGEIVRPSDERHPRKIAFLQCIGSRDETCGNNYCSSVCCMYAIKQATLAREHEPEAEITLFYMDIRTHGKGFDAARERAVKENNFRVIYARPPKVEDLFDGKLLLTWSDESGHHNYEKFDLVVLSQGLEALPDAQALATAAGIDLNHYQFAATDHYAPLATSRPGVYVIGAFQGPKDIPDSVTQAGGAAALCAGQLAPARGSATISASFPAETEVAGEEPRVGVFVCHCGINIGGVVKVPSVAEYAATLPHVVYATDNLYSCSQDAQGQLVAAIHEHKLNRLVVAACTPRTHEPLFQATMREAGLNRSLFEMANIRDQCSWVHMHEPEAATAKAKDAVRMAVAKAALLTPLAEQQLPVTPSALVVGGGLAGLTAALAIAEQGFAVTLVERSSRLGGQALKLTADRHGNDTRPTVAELAHRVRKHKLIKVYTGSEVSAVSGYIGSYSSTLNTRNGTVVINHGVVVLATGGRPYQPDQYLHGRSSRVLTQMELEGKLTAKTLPRTWNRMVMIQCAGSRGEDLSYCSRVCCGQALKNALRLKKRRPEMQITVFYRDMRAYGFMEDDYRRARELGVNFIRYQPDNPPRLEKARGVEGPLQVSAFDPLLNEELQLAADLVVLAAGIVPEDPVVLAGMLKTPVTAERFLLEAHVKLQPVDLPVDGAYVCGLIHAPKGMDETIAQAQAAAGRACQPLAKGTITPAPIVSRVETEKCIGCGVCETFCPYKAIRLHKVEKGRKAETVTASCKGCGVCAARCPTLAIDMGRFTFDGIMAQIKAFGQEEGENNV</sequence>
<evidence type="ECO:0000256" key="3">
    <source>
        <dbReference type="ARBA" id="ARBA00022485"/>
    </source>
</evidence>
<dbReference type="GO" id="GO:0016491">
    <property type="term" value="F:oxidoreductase activity"/>
    <property type="evidence" value="ECO:0007669"/>
    <property type="project" value="UniProtKB-KW"/>
</dbReference>
<feature type="domain" description="4Fe-4S ferredoxin-type" evidence="9">
    <location>
        <begin position="979"/>
        <end position="1008"/>
    </location>
</feature>
<keyword evidence="3" id="KW-0004">4Fe-4S</keyword>
<dbReference type="KEGG" id="dak:DaAHT2_2650"/>
<evidence type="ECO:0000313" key="10">
    <source>
        <dbReference type="EMBL" id="ADH87310.1"/>
    </source>
</evidence>
<dbReference type="Pfam" id="PF14697">
    <property type="entry name" value="Fer4_21"/>
    <property type="match status" value="1"/>
</dbReference>
<dbReference type="SUPFAM" id="SSF51971">
    <property type="entry name" value="Nucleotide-binding domain"/>
    <property type="match status" value="2"/>
</dbReference>
<evidence type="ECO:0000256" key="6">
    <source>
        <dbReference type="ARBA" id="ARBA00023002"/>
    </source>
</evidence>
<evidence type="ECO:0000256" key="4">
    <source>
        <dbReference type="ARBA" id="ARBA00022723"/>
    </source>
</evidence>
<keyword evidence="7" id="KW-0408">Iron</keyword>
<dbReference type="InterPro" id="IPR039650">
    <property type="entry name" value="HdrA-like"/>
</dbReference>
<protein>
    <submittedName>
        <fullName evidence="10">Fumarate reductase/succinate dehydrogenase flavoprotein domain protein</fullName>
    </submittedName>
</protein>
<evidence type="ECO:0000256" key="7">
    <source>
        <dbReference type="ARBA" id="ARBA00023004"/>
    </source>
</evidence>
<dbReference type="GO" id="GO:0051539">
    <property type="term" value="F:4 iron, 4 sulfur cluster binding"/>
    <property type="evidence" value="ECO:0007669"/>
    <property type="project" value="UniProtKB-KW"/>
</dbReference>
<dbReference type="STRING" id="589865.DaAHT2_2650"/>
<evidence type="ECO:0000256" key="8">
    <source>
        <dbReference type="ARBA" id="ARBA00023014"/>
    </source>
</evidence>
<keyword evidence="5" id="KW-0274">FAD</keyword>
<name>D6Z1H6_DESAT</name>
<dbReference type="PROSITE" id="PS51379">
    <property type="entry name" value="4FE4S_FER_2"/>
    <property type="match status" value="3"/>
</dbReference>
<dbReference type="InterPro" id="IPR017900">
    <property type="entry name" value="4Fe4S_Fe_S_CS"/>
</dbReference>
<keyword evidence="5" id="KW-0285">Flavoprotein</keyword>
<comment type="similarity">
    <text evidence="2">Belongs to the HdrA family.</text>
</comment>
<dbReference type="GO" id="GO:0046872">
    <property type="term" value="F:metal ion binding"/>
    <property type="evidence" value="ECO:0007669"/>
    <property type="project" value="UniProtKB-KW"/>
</dbReference>
<evidence type="ECO:0000256" key="5">
    <source>
        <dbReference type="ARBA" id="ARBA00022827"/>
    </source>
</evidence>
<dbReference type="Gene3D" id="3.30.70.20">
    <property type="match status" value="1"/>
</dbReference>
<keyword evidence="11" id="KW-1185">Reference proteome</keyword>
<evidence type="ECO:0000256" key="1">
    <source>
        <dbReference type="ARBA" id="ARBA00001974"/>
    </source>
</evidence>
<evidence type="ECO:0000256" key="2">
    <source>
        <dbReference type="ARBA" id="ARBA00006561"/>
    </source>
</evidence>
<dbReference type="RefSeq" id="WP_013164815.1">
    <property type="nucleotide sequence ID" value="NC_014216.1"/>
</dbReference>
<dbReference type="Pfam" id="PF00037">
    <property type="entry name" value="Fer4"/>
    <property type="match status" value="1"/>
</dbReference>
<dbReference type="InterPro" id="IPR023753">
    <property type="entry name" value="FAD/NAD-binding_dom"/>
</dbReference>
<proteinExistence type="inferred from homology"/>
<dbReference type="OrthoDB" id="9766627at2"/>
<dbReference type="HOGENOM" id="CLU_004231_2_0_7"/>
<dbReference type="Gene3D" id="3.40.50.720">
    <property type="entry name" value="NAD(P)-binding Rossmann-like Domain"/>
    <property type="match status" value="1"/>
</dbReference>
<evidence type="ECO:0000259" key="9">
    <source>
        <dbReference type="PROSITE" id="PS51379"/>
    </source>
</evidence>
<feature type="domain" description="4Fe-4S ferredoxin-type" evidence="9">
    <location>
        <begin position="112"/>
        <end position="132"/>
    </location>
</feature>
<dbReference type="InterPro" id="IPR036188">
    <property type="entry name" value="FAD/NAD-bd_sf"/>
</dbReference>
<gene>
    <name evidence="10" type="ordered locus">DaAHT2_2650</name>
</gene>
<dbReference type="PROSITE" id="PS00198">
    <property type="entry name" value="4FE4S_FER_1"/>
    <property type="match status" value="2"/>
</dbReference>
<dbReference type="SUPFAM" id="SSF54862">
    <property type="entry name" value="4Fe-4S ferredoxins"/>
    <property type="match status" value="1"/>
</dbReference>
<keyword evidence="8" id="KW-0411">Iron-sulfur</keyword>
<dbReference type="Proteomes" id="UP000001508">
    <property type="component" value="Chromosome"/>
</dbReference>